<accession>A0ABS1C0S1</accession>
<organism evidence="3 4">
    <name type="scientific">Adhaeribacter terrigena</name>
    <dbReference type="NCBI Taxonomy" id="2793070"/>
    <lineage>
        <taxon>Bacteria</taxon>
        <taxon>Pseudomonadati</taxon>
        <taxon>Bacteroidota</taxon>
        <taxon>Cytophagia</taxon>
        <taxon>Cytophagales</taxon>
        <taxon>Hymenobacteraceae</taxon>
        <taxon>Adhaeribacter</taxon>
    </lineage>
</organism>
<dbReference type="CDD" id="cd03395">
    <property type="entry name" value="PAP2_like_4"/>
    <property type="match status" value="1"/>
</dbReference>
<protein>
    <submittedName>
        <fullName evidence="3">Phosphatase PAP2 family protein</fullName>
    </submittedName>
</protein>
<dbReference type="Proteomes" id="UP000644147">
    <property type="component" value="Unassembled WGS sequence"/>
</dbReference>
<feature type="transmembrane region" description="Helical" evidence="1">
    <location>
        <begin position="35"/>
        <end position="53"/>
    </location>
</feature>
<dbReference type="PANTHER" id="PTHR14969">
    <property type="entry name" value="SPHINGOSINE-1-PHOSPHATE PHOSPHOHYDROLASE"/>
    <property type="match status" value="1"/>
</dbReference>
<reference evidence="3 4" key="1">
    <citation type="submission" date="2020-12" db="EMBL/GenBank/DDBJ databases">
        <title>Bacterial novel species Adhaeribacter sp. BT258 isolated from soil.</title>
        <authorList>
            <person name="Jung H.-Y."/>
        </authorList>
    </citation>
    <scope>NUCLEOTIDE SEQUENCE [LARGE SCALE GENOMIC DNA]</scope>
    <source>
        <strain evidence="3 4">BT258</strain>
    </source>
</reference>
<dbReference type="Pfam" id="PF01569">
    <property type="entry name" value="PAP2"/>
    <property type="match status" value="1"/>
</dbReference>
<keyword evidence="4" id="KW-1185">Reference proteome</keyword>
<dbReference type="SMART" id="SM00014">
    <property type="entry name" value="acidPPc"/>
    <property type="match status" value="1"/>
</dbReference>
<dbReference type="PANTHER" id="PTHR14969:SF13">
    <property type="entry name" value="AT30094P"/>
    <property type="match status" value="1"/>
</dbReference>
<gene>
    <name evidence="3" type="ORF">I5M27_08015</name>
</gene>
<dbReference type="EMBL" id="JAEHFX010000003">
    <property type="protein sequence ID" value="MBK0402929.1"/>
    <property type="molecule type" value="Genomic_DNA"/>
</dbReference>
<keyword evidence="1" id="KW-0472">Membrane</keyword>
<comment type="caution">
    <text evidence="3">The sequence shown here is derived from an EMBL/GenBank/DDBJ whole genome shotgun (WGS) entry which is preliminary data.</text>
</comment>
<keyword evidence="1" id="KW-0812">Transmembrane</keyword>
<sequence length="191" mass="22084">MLETIRNIDREIFVYLNSHHTEFWDPIMVLVSERFFWVPAYLALTIYLIYTFGRRGYMKLLMAVLAVGAADFISSRFFKPGFARLRPCHDPELSEVINIVSGCGGKFGFISSHAATTFALATFMVLVLPPRYLWFKIILITWAAVISYSRVYLGVHYPGDILAGALLGITMAWLFEKLYQKILQRYAYFRR</sequence>
<feature type="transmembrane region" description="Helical" evidence="1">
    <location>
        <begin position="157"/>
        <end position="175"/>
    </location>
</feature>
<name>A0ABS1C0S1_9BACT</name>
<evidence type="ECO:0000313" key="3">
    <source>
        <dbReference type="EMBL" id="MBK0402929.1"/>
    </source>
</evidence>
<proteinExistence type="predicted"/>
<dbReference type="SUPFAM" id="SSF48317">
    <property type="entry name" value="Acid phosphatase/Vanadium-dependent haloperoxidase"/>
    <property type="match status" value="1"/>
</dbReference>
<dbReference type="InterPro" id="IPR000326">
    <property type="entry name" value="PAP2/HPO"/>
</dbReference>
<dbReference type="RefSeq" id="WP_200505677.1">
    <property type="nucleotide sequence ID" value="NZ_JAEHFX010000003.1"/>
</dbReference>
<feature type="domain" description="Phosphatidic acid phosphatase type 2/haloperoxidase" evidence="2">
    <location>
        <begin position="59"/>
        <end position="176"/>
    </location>
</feature>
<evidence type="ECO:0000313" key="4">
    <source>
        <dbReference type="Proteomes" id="UP000644147"/>
    </source>
</evidence>
<dbReference type="Gene3D" id="1.20.144.10">
    <property type="entry name" value="Phosphatidic acid phosphatase type 2/haloperoxidase"/>
    <property type="match status" value="1"/>
</dbReference>
<evidence type="ECO:0000259" key="2">
    <source>
        <dbReference type="SMART" id="SM00014"/>
    </source>
</evidence>
<evidence type="ECO:0000256" key="1">
    <source>
        <dbReference type="SAM" id="Phobius"/>
    </source>
</evidence>
<dbReference type="InterPro" id="IPR036938">
    <property type="entry name" value="PAP2/HPO_sf"/>
</dbReference>
<keyword evidence="1" id="KW-1133">Transmembrane helix</keyword>
<feature type="transmembrane region" description="Helical" evidence="1">
    <location>
        <begin position="107"/>
        <end position="126"/>
    </location>
</feature>